<evidence type="ECO:0000313" key="4">
    <source>
        <dbReference type="EnsemblPlants" id="Kaladp0010s0139.1.v1.1.CDS.1"/>
    </source>
</evidence>
<evidence type="ECO:0000313" key="5">
    <source>
        <dbReference type="Proteomes" id="UP000594263"/>
    </source>
</evidence>
<dbReference type="PANTHER" id="PTHR33227">
    <property type="entry name" value="STIGMA-SPECIFIC STIG1-LIKE PROTEIN 3"/>
    <property type="match status" value="1"/>
</dbReference>
<comment type="similarity">
    <text evidence="1">Belongs to the STIG1 family.</text>
</comment>
<dbReference type="OMA" id="RFSEICC"/>
<proteinExistence type="inferred from homology"/>
<dbReference type="Pfam" id="PF04885">
    <property type="entry name" value="Stig1"/>
    <property type="match status" value="1"/>
</dbReference>
<feature type="chain" id="PRO_5029453900" description="Stigma-specific Stig1 family protein" evidence="3">
    <location>
        <begin position="20"/>
        <end position="155"/>
    </location>
</feature>
<dbReference type="InterPro" id="IPR006969">
    <property type="entry name" value="Stig-like"/>
</dbReference>
<dbReference type="EnsemblPlants" id="Kaladp0010s0139.1.v1.1">
    <property type="protein sequence ID" value="Kaladp0010s0139.1.v1.1.CDS.1"/>
    <property type="gene ID" value="Kaladp0010s0139.v1.1"/>
</dbReference>
<dbReference type="PANTHER" id="PTHR33227:SF21">
    <property type="entry name" value="F12F1.21 PROTEIN"/>
    <property type="match status" value="1"/>
</dbReference>
<evidence type="ECO:0008006" key="6">
    <source>
        <dbReference type="Google" id="ProtNLM"/>
    </source>
</evidence>
<feature type="signal peptide" evidence="3">
    <location>
        <begin position="1"/>
        <end position="19"/>
    </location>
</feature>
<keyword evidence="2 3" id="KW-0732">Signal</keyword>
<evidence type="ECO:0000256" key="2">
    <source>
        <dbReference type="ARBA" id="ARBA00022729"/>
    </source>
</evidence>
<evidence type="ECO:0000256" key="1">
    <source>
        <dbReference type="ARBA" id="ARBA00006010"/>
    </source>
</evidence>
<dbReference type="Proteomes" id="UP000594263">
    <property type="component" value="Unplaced"/>
</dbReference>
<protein>
    <recommendedName>
        <fullName evidence="6">Stigma-specific Stig1 family protein</fullName>
    </recommendedName>
</protein>
<sequence length="155" mass="17561">MKCLMFWLMLGIVVTMSLALSATDSELPLSSNESDGEHDDEGEEGEEVLGLLRGPGRSLLSHHHHHDHHKKKTCNKYPRICWKRGSPGRACCKKKCVNVFTDRRNCGWCGHKCRFSEICCKGKCVNPKWDKRHCGGCNVKCKKGRKCEYGMCSYA</sequence>
<keyword evidence="5" id="KW-1185">Reference proteome</keyword>
<dbReference type="Gramene" id="Kaladp0010s0139.1.v1.1">
    <property type="protein sequence ID" value="Kaladp0010s0139.1.v1.1.CDS.1"/>
    <property type="gene ID" value="Kaladp0010s0139.v1.1"/>
</dbReference>
<evidence type="ECO:0000256" key="3">
    <source>
        <dbReference type="SAM" id="SignalP"/>
    </source>
</evidence>
<organism evidence="4 5">
    <name type="scientific">Kalanchoe fedtschenkoi</name>
    <name type="common">Lavender scallops</name>
    <name type="synonym">South American air plant</name>
    <dbReference type="NCBI Taxonomy" id="63787"/>
    <lineage>
        <taxon>Eukaryota</taxon>
        <taxon>Viridiplantae</taxon>
        <taxon>Streptophyta</taxon>
        <taxon>Embryophyta</taxon>
        <taxon>Tracheophyta</taxon>
        <taxon>Spermatophyta</taxon>
        <taxon>Magnoliopsida</taxon>
        <taxon>eudicotyledons</taxon>
        <taxon>Gunneridae</taxon>
        <taxon>Pentapetalae</taxon>
        <taxon>Saxifragales</taxon>
        <taxon>Crassulaceae</taxon>
        <taxon>Kalanchoe</taxon>
    </lineage>
</organism>
<dbReference type="AlphaFoldDB" id="A0A7N0RF90"/>
<accession>A0A7N0RF90</accession>
<name>A0A7N0RF90_KALFE</name>
<reference evidence="4" key="1">
    <citation type="submission" date="2021-01" db="UniProtKB">
        <authorList>
            <consortium name="EnsemblPlants"/>
        </authorList>
    </citation>
    <scope>IDENTIFICATION</scope>
</reference>